<reference evidence="2 3" key="1">
    <citation type="submission" date="2020-01" db="EMBL/GenBank/DDBJ databases">
        <authorList>
            <person name="Lee S.D."/>
        </authorList>
    </citation>
    <scope>NUCLEOTIDE SEQUENCE [LARGE SCALE GENOMIC DNA]</scope>
    <source>
        <strain evidence="2 3">SAP-35</strain>
    </source>
</reference>
<comment type="caution">
    <text evidence="2">The sequence shown here is derived from an EMBL/GenBank/DDBJ whole genome shotgun (WGS) entry which is preliminary data.</text>
</comment>
<dbReference type="Gene3D" id="3.40.50.720">
    <property type="entry name" value="NAD(P)-binding Rossmann-like Domain"/>
    <property type="match status" value="1"/>
</dbReference>
<dbReference type="InterPro" id="IPR051604">
    <property type="entry name" value="Ergot_Alk_Oxidoreductase"/>
</dbReference>
<dbReference type="InterPro" id="IPR036291">
    <property type="entry name" value="NAD(P)-bd_dom_sf"/>
</dbReference>
<dbReference type="Gene3D" id="3.90.25.10">
    <property type="entry name" value="UDP-galactose 4-epimerase, domain 1"/>
    <property type="match status" value="1"/>
</dbReference>
<evidence type="ECO:0000313" key="2">
    <source>
        <dbReference type="EMBL" id="NGZ85543.1"/>
    </source>
</evidence>
<accession>A0ABX0FLZ5</accession>
<evidence type="ECO:0000313" key="3">
    <source>
        <dbReference type="Proteomes" id="UP000666369"/>
    </source>
</evidence>
<gene>
    <name evidence="2" type="ORF">GW587_14925</name>
</gene>
<dbReference type="Pfam" id="PF13460">
    <property type="entry name" value="NAD_binding_10"/>
    <property type="match status" value="1"/>
</dbReference>
<sequence>MYAITGITGQVGTQLGNHLLEAGLPVRAVVRDAAKGAAWAARGAEVAVADVNDAAALTRAFDGAEAVFVLLPPTFDPGAGFPEARRAIAALCEALAAAKPSRVVALSTIGAQAAQANLLNQLGIMERELSALDLPVTFLRAAWFIENSLWDVVAAREAHRVPSFLQPLERKVPMVACADIAAVAAGLLQQRWSGRRVVELEGPERVSPADIAASFGRLLGHDVAAFAVPREQWAGLFASQGMSNPTPRMQMLDGFNEGWIEFEGGRQGPRKGTVSLDQAIAALLQRSAA</sequence>
<reference evidence="3" key="2">
    <citation type="submission" date="2023-07" db="EMBL/GenBank/DDBJ databases">
        <title>Duganella aceri sp. nov., isolated from tree sap.</title>
        <authorList>
            <person name="Kim I.S."/>
        </authorList>
    </citation>
    <scope>NUCLEOTIDE SEQUENCE [LARGE SCALE GENOMIC DNA]</scope>
    <source>
        <strain evidence="3">SAP-35</strain>
    </source>
</reference>
<dbReference type="PANTHER" id="PTHR43162">
    <property type="match status" value="1"/>
</dbReference>
<dbReference type="InterPro" id="IPR016040">
    <property type="entry name" value="NAD(P)-bd_dom"/>
</dbReference>
<keyword evidence="3" id="KW-1185">Reference proteome</keyword>
<dbReference type="PANTHER" id="PTHR43162:SF1">
    <property type="entry name" value="PRESTALK A DIFFERENTIATION PROTEIN A"/>
    <property type="match status" value="1"/>
</dbReference>
<evidence type="ECO:0000259" key="1">
    <source>
        <dbReference type="Pfam" id="PF13460"/>
    </source>
</evidence>
<dbReference type="SUPFAM" id="SSF51735">
    <property type="entry name" value="NAD(P)-binding Rossmann-fold domains"/>
    <property type="match status" value="1"/>
</dbReference>
<feature type="domain" description="NAD(P)-binding" evidence="1">
    <location>
        <begin position="6"/>
        <end position="189"/>
    </location>
</feature>
<proteinExistence type="predicted"/>
<dbReference type="RefSeq" id="WP_166104395.1">
    <property type="nucleotide sequence ID" value="NZ_JAADJT010000006.1"/>
</dbReference>
<protein>
    <submittedName>
        <fullName evidence="2">NAD(P)H-binding protein</fullName>
    </submittedName>
</protein>
<dbReference type="EMBL" id="JAADJT010000006">
    <property type="protein sequence ID" value="NGZ85543.1"/>
    <property type="molecule type" value="Genomic_DNA"/>
</dbReference>
<name>A0ABX0FLZ5_9BURK</name>
<dbReference type="Proteomes" id="UP000666369">
    <property type="component" value="Unassembled WGS sequence"/>
</dbReference>
<organism evidence="2 3">
    <name type="scientific">Duganella aceris</name>
    <dbReference type="NCBI Taxonomy" id="2703883"/>
    <lineage>
        <taxon>Bacteria</taxon>
        <taxon>Pseudomonadati</taxon>
        <taxon>Pseudomonadota</taxon>
        <taxon>Betaproteobacteria</taxon>
        <taxon>Burkholderiales</taxon>
        <taxon>Oxalobacteraceae</taxon>
        <taxon>Telluria group</taxon>
        <taxon>Duganella</taxon>
    </lineage>
</organism>